<keyword evidence="5 6" id="KW-0472">Membrane</keyword>
<dbReference type="PANTHER" id="PTHR42920">
    <property type="entry name" value="OS03G0707200 PROTEIN-RELATED"/>
    <property type="match status" value="1"/>
</dbReference>
<organism evidence="8 9">
    <name type="scientific">Mesonia algae</name>
    <dbReference type="NCBI Taxonomy" id="213248"/>
    <lineage>
        <taxon>Bacteria</taxon>
        <taxon>Pseudomonadati</taxon>
        <taxon>Bacteroidota</taxon>
        <taxon>Flavobacteriia</taxon>
        <taxon>Flavobacteriales</taxon>
        <taxon>Flavobacteriaceae</taxon>
        <taxon>Mesonia</taxon>
    </lineage>
</organism>
<comment type="subcellular location">
    <subcellularLocation>
        <location evidence="1">Cell membrane</location>
        <topology evidence="1">Multi-pass membrane protein</topology>
    </subcellularLocation>
</comment>
<gene>
    <name evidence="8" type="ORF">LX95_00449</name>
</gene>
<feature type="transmembrane region" description="Helical" evidence="6">
    <location>
        <begin position="69"/>
        <end position="87"/>
    </location>
</feature>
<feature type="transmembrane region" description="Helical" evidence="6">
    <location>
        <begin position="128"/>
        <end position="150"/>
    </location>
</feature>
<comment type="caution">
    <text evidence="8">The sequence shown here is derived from an EMBL/GenBank/DDBJ whole genome shotgun (WGS) entry which is preliminary data.</text>
</comment>
<proteinExistence type="predicted"/>
<dbReference type="PANTHER" id="PTHR42920:SF11">
    <property type="entry name" value="INNER MEMBRANE PROTEIN YTFF"/>
    <property type="match status" value="1"/>
</dbReference>
<reference evidence="8 9" key="1">
    <citation type="submission" date="2018-06" db="EMBL/GenBank/DDBJ databases">
        <title>Genomic Encyclopedia of Archaeal and Bacterial Type Strains, Phase II (KMG-II): from individual species to whole genera.</title>
        <authorList>
            <person name="Goeker M."/>
        </authorList>
    </citation>
    <scope>NUCLEOTIDE SEQUENCE [LARGE SCALE GENOMIC DNA]</scope>
    <source>
        <strain evidence="8 9">DSM 15361</strain>
    </source>
</reference>
<evidence type="ECO:0000259" key="7">
    <source>
        <dbReference type="Pfam" id="PF00892"/>
    </source>
</evidence>
<evidence type="ECO:0000256" key="4">
    <source>
        <dbReference type="ARBA" id="ARBA00022989"/>
    </source>
</evidence>
<feature type="transmembrane region" description="Helical" evidence="6">
    <location>
        <begin position="7"/>
        <end position="31"/>
    </location>
</feature>
<keyword evidence="4 6" id="KW-1133">Transmembrane helix</keyword>
<accession>A0A2W7ICH3</accession>
<keyword evidence="2" id="KW-1003">Cell membrane</keyword>
<dbReference type="Pfam" id="PF00892">
    <property type="entry name" value="EamA"/>
    <property type="match status" value="2"/>
</dbReference>
<dbReference type="InterPro" id="IPR037185">
    <property type="entry name" value="EmrE-like"/>
</dbReference>
<feature type="transmembrane region" description="Helical" evidence="6">
    <location>
        <begin position="156"/>
        <end position="174"/>
    </location>
</feature>
<name>A0A2W7ICH3_9FLAO</name>
<feature type="domain" description="EamA" evidence="7">
    <location>
        <begin position="156"/>
        <end position="286"/>
    </location>
</feature>
<keyword evidence="9" id="KW-1185">Reference proteome</keyword>
<feature type="transmembrane region" description="Helical" evidence="6">
    <location>
        <begin position="217"/>
        <end position="237"/>
    </location>
</feature>
<feature type="transmembrane region" description="Helical" evidence="6">
    <location>
        <begin position="37"/>
        <end position="57"/>
    </location>
</feature>
<dbReference type="GO" id="GO:0005886">
    <property type="term" value="C:plasma membrane"/>
    <property type="evidence" value="ECO:0007669"/>
    <property type="project" value="UniProtKB-SubCell"/>
</dbReference>
<feature type="transmembrane region" description="Helical" evidence="6">
    <location>
        <begin position="102"/>
        <end position="119"/>
    </location>
</feature>
<dbReference type="SUPFAM" id="SSF103481">
    <property type="entry name" value="Multidrug resistance efflux transporter EmrE"/>
    <property type="match status" value="2"/>
</dbReference>
<dbReference type="EMBL" id="QKYV01000001">
    <property type="protein sequence ID" value="PZW44119.1"/>
    <property type="molecule type" value="Genomic_DNA"/>
</dbReference>
<dbReference type="Proteomes" id="UP000249542">
    <property type="component" value="Unassembled WGS sequence"/>
</dbReference>
<evidence type="ECO:0000256" key="2">
    <source>
        <dbReference type="ARBA" id="ARBA00022475"/>
    </source>
</evidence>
<dbReference type="AlphaFoldDB" id="A0A2W7ICH3"/>
<evidence type="ECO:0000313" key="9">
    <source>
        <dbReference type="Proteomes" id="UP000249542"/>
    </source>
</evidence>
<feature type="domain" description="EamA" evidence="7">
    <location>
        <begin position="6"/>
        <end position="142"/>
    </location>
</feature>
<dbReference type="InterPro" id="IPR000620">
    <property type="entry name" value="EamA_dom"/>
</dbReference>
<evidence type="ECO:0000256" key="5">
    <source>
        <dbReference type="ARBA" id="ARBA00023136"/>
    </source>
</evidence>
<evidence type="ECO:0000256" key="3">
    <source>
        <dbReference type="ARBA" id="ARBA00022692"/>
    </source>
</evidence>
<keyword evidence="3 6" id="KW-0812">Transmembrane</keyword>
<feature type="transmembrane region" description="Helical" evidence="6">
    <location>
        <begin position="186"/>
        <end position="205"/>
    </location>
</feature>
<feature type="transmembrane region" description="Helical" evidence="6">
    <location>
        <begin position="271"/>
        <end position="292"/>
    </location>
</feature>
<evidence type="ECO:0000256" key="1">
    <source>
        <dbReference type="ARBA" id="ARBA00004651"/>
    </source>
</evidence>
<protein>
    <submittedName>
        <fullName evidence="8">Drug/metabolite transporter (DMT)-like permease</fullName>
    </submittedName>
</protein>
<sequence length="306" mass="34346">MQDQHKAYLYAGISVLLWATVASAMKISLAYLDFLQLLFLSVSVSLVVLFIVIVGQGKLKNVFKLPLKAYLKSAVFGLINPFLYYIVLFKAYDLLPAQEAQPLNYTWPIMMTLLSIPILKQKINIQNFLAILISFLGVLTISTRGNLLGFSFSNPYGAILGIASAVIWALFWIYNIKDKRDEISKLFLNFLFGIVYISIALAAFSSFPTFSAKHYMGAVYVGLFEMGVTFIIWSMALKKSTHTAKVSRLIYLVPFLSLIVIYFTVGENIQSSTLIGLGLIVGGLIFDNINFVRLMEKVLKRKKTKI</sequence>
<dbReference type="RefSeq" id="WP_111539787.1">
    <property type="nucleotide sequence ID" value="NZ_QKYV01000001.1"/>
</dbReference>
<evidence type="ECO:0000313" key="8">
    <source>
        <dbReference type="EMBL" id="PZW44119.1"/>
    </source>
</evidence>
<dbReference type="InterPro" id="IPR051258">
    <property type="entry name" value="Diverse_Substrate_Transporter"/>
</dbReference>
<evidence type="ECO:0000256" key="6">
    <source>
        <dbReference type="SAM" id="Phobius"/>
    </source>
</evidence>
<feature type="transmembrane region" description="Helical" evidence="6">
    <location>
        <begin position="249"/>
        <end position="265"/>
    </location>
</feature>